<evidence type="ECO:0000313" key="3">
    <source>
        <dbReference type="EMBL" id="PWA74714.1"/>
    </source>
</evidence>
<evidence type="ECO:0000256" key="1">
    <source>
        <dbReference type="SAM" id="MobiDB-lite"/>
    </source>
</evidence>
<dbReference type="Pfam" id="PF08646">
    <property type="entry name" value="Rep_fac-A_C"/>
    <property type="match status" value="1"/>
</dbReference>
<dbReference type="InterPro" id="IPR013955">
    <property type="entry name" value="Rep_factor-A_C"/>
</dbReference>
<dbReference type="EMBL" id="PKPP01002522">
    <property type="protein sequence ID" value="PWA74714.1"/>
    <property type="molecule type" value="Genomic_DNA"/>
</dbReference>
<protein>
    <submittedName>
        <fullName evidence="3">Protein kinase C, Tyrosine-protein kinase, non-receptor Jak/Tyk2</fullName>
    </submittedName>
</protein>
<evidence type="ECO:0000313" key="4">
    <source>
        <dbReference type="Proteomes" id="UP000245207"/>
    </source>
</evidence>
<dbReference type="SUPFAM" id="SSF50249">
    <property type="entry name" value="Nucleic acid-binding proteins"/>
    <property type="match status" value="1"/>
</dbReference>
<name>A0A2U1NMH3_ARTAN</name>
<gene>
    <name evidence="3" type="ORF">CTI12_AA250940</name>
</gene>
<dbReference type="InterPro" id="IPR011009">
    <property type="entry name" value="Kinase-like_dom_sf"/>
</dbReference>
<dbReference type="InterPro" id="IPR012340">
    <property type="entry name" value="NA-bd_OB-fold"/>
</dbReference>
<dbReference type="SUPFAM" id="SSF56112">
    <property type="entry name" value="Protein kinase-like (PK-like)"/>
    <property type="match status" value="1"/>
</dbReference>
<dbReference type="AlphaFoldDB" id="A0A2U1NMH3"/>
<keyword evidence="3" id="KW-0675">Receptor</keyword>
<keyword evidence="4" id="KW-1185">Reference proteome</keyword>
<dbReference type="PANTHER" id="PTHR47165">
    <property type="entry name" value="OS03G0429900 PROTEIN"/>
    <property type="match status" value="1"/>
</dbReference>
<keyword evidence="3" id="KW-0418">Kinase</keyword>
<dbReference type="Gene3D" id="1.10.510.10">
    <property type="entry name" value="Transferase(Phosphotransferase) domain 1"/>
    <property type="match status" value="1"/>
</dbReference>
<feature type="compositionally biased region" description="Low complexity" evidence="1">
    <location>
        <begin position="267"/>
        <end position="277"/>
    </location>
</feature>
<dbReference type="PANTHER" id="PTHR47165:SF4">
    <property type="entry name" value="OS03G0429900 PROTEIN"/>
    <property type="match status" value="1"/>
</dbReference>
<reference evidence="3 4" key="1">
    <citation type="journal article" date="2018" name="Mol. Plant">
        <title>The genome of Artemisia annua provides insight into the evolution of Asteraceae family and artemisinin biosynthesis.</title>
        <authorList>
            <person name="Shen Q."/>
            <person name="Zhang L."/>
            <person name="Liao Z."/>
            <person name="Wang S."/>
            <person name="Yan T."/>
            <person name="Shi P."/>
            <person name="Liu M."/>
            <person name="Fu X."/>
            <person name="Pan Q."/>
            <person name="Wang Y."/>
            <person name="Lv Z."/>
            <person name="Lu X."/>
            <person name="Zhang F."/>
            <person name="Jiang W."/>
            <person name="Ma Y."/>
            <person name="Chen M."/>
            <person name="Hao X."/>
            <person name="Li L."/>
            <person name="Tang Y."/>
            <person name="Lv G."/>
            <person name="Zhou Y."/>
            <person name="Sun X."/>
            <person name="Brodelius P.E."/>
            <person name="Rose J.K.C."/>
            <person name="Tang K."/>
        </authorList>
    </citation>
    <scope>NUCLEOTIDE SEQUENCE [LARGE SCALE GENOMIC DNA]</scope>
    <source>
        <strain evidence="4">cv. Huhao1</strain>
        <tissue evidence="3">Leaf</tissue>
    </source>
</reference>
<dbReference type="OrthoDB" id="692138at2759"/>
<sequence>MVVLISNFNVVPNNTGYKYTKHPYRITFDGFEIACQSTTFDSGFNKIGFEVTKFSDIISLNLDTELPVDIQDIQGEVFTFYIFLKSSLFSRGVELTCLVMGIMAEHLLDYIKSIQKHDKLLMDIGNARVYDDDKDSQKVLASNLLYKLITSCRTFLIRSLGLVKKEAPRWLEMKFFLSVEAIDNDAARGVSSDCTSRMHISDLCLGDVATTKNISIERRYDDLFINNCLMIYAQLVLTAFPKSYAVSFTDVSIYCRGQGRRSGRGNNGNEQSQQNMEESNEGDDSNESVGERGRRDEVLLLSLAIKTNLISRGIVNNTLRPPIPKDCDGEWRRLMELCWSPKPMLRPSLTQITNKSFIAKDKSATFFYNCLAYNQIVVLDMEGTADSTSTPETADRQMTTTAPAYQGEPYATDVNSQGVSQLELEDEVQEDLKRATGSLILRINETQPWYYNRCRTCGRKLVEGFPHWHCQELGEEPLPNYSYCFKAIVTDKTATTKITCFSPKIDSFVTKCTDVLAELENKDPYTLPNALRNLQNTSHVFQYNFGFTGSKKGHTKFILALPISEYSQRRFGTA</sequence>
<feature type="domain" description="Replication factor A C-terminal" evidence="2">
    <location>
        <begin position="440"/>
        <end position="543"/>
    </location>
</feature>
<dbReference type="GO" id="GO:0016301">
    <property type="term" value="F:kinase activity"/>
    <property type="evidence" value="ECO:0007669"/>
    <property type="project" value="UniProtKB-KW"/>
</dbReference>
<dbReference type="Proteomes" id="UP000245207">
    <property type="component" value="Unassembled WGS sequence"/>
</dbReference>
<evidence type="ECO:0000259" key="2">
    <source>
        <dbReference type="Pfam" id="PF08646"/>
    </source>
</evidence>
<organism evidence="3 4">
    <name type="scientific">Artemisia annua</name>
    <name type="common">Sweet wormwood</name>
    <dbReference type="NCBI Taxonomy" id="35608"/>
    <lineage>
        <taxon>Eukaryota</taxon>
        <taxon>Viridiplantae</taxon>
        <taxon>Streptophyta</taxon>
        <taxon>Embryophyta</taxon>
        <taxon>Tracheophyta</taxon>
        <taxon>Spermatophyta</taxon>
        <taxon>Magnoliopsida</taxon>
        <taxon>eudicotyledons</taxon>
        <taxon>Gunneridae</taxon>
        <taxon>Pentapetalae</taxon>
        <taxon>asterids</taxon>
        <taxon>campanulids</taxon>
        <taxon>Asterales</taxon>
        <taxon>Asteraceae</taxon>
        <taxon>Asteroideae</taxon>
        <taxon>Anthemideae</taxon>
        <taxon>Artemisiinae</taxon>
        <taxon>Artemisia</taxon>
    </lineage>
</organism>
<proteinExistence type="predicted"/>
<feature type="region of interest" description="Disordered" evidence="1">
    <location>
        <begin position="259"/>
        <end position="292"/>
    </location>
</feature>
<dbReference type="Gene3D" id="2.40.50.140">
    <property type="entry name" value="Nucleic acid-binding proteins"/>
    <property type="match status" value="1"/>
</dbReference>
<comment type="caution">
    <text evidence="3">The sequence shown here is derived from an EMBL/GenBank/DDBJ whole genome shotgun (WGS) entry which is preliminary data.</text>
</comment>
<keyword evidence="3" id="KW-0808">Transferase</keyword>
<accession>A0A2U1NMH3</accession>